<dbReference type="InterPro" id="IPR036188">
    <property type="entry name" value="FAD/NAD-bd_sf"/>
</dbReference>
<dbReference type="EMBL" id="AZST01002635">
    <property type="protein sequence ID" value="KEP44883.1"/>
    <property type="molecule type" value="Genomic_DNA"/>
</dbReference>
<protein>
    <submittedName>
        <fullName evidence="3">Flavin containing amine oxidase</fullName>
    </submittedName>
</protein>
<evidence type="ECO:0000313" key="4">
    <source>
        <dbReference type="Proteomes" id="UP000027456"/>
    </source>
</evidence>
<dbReference type="Gene3D" id="3.90.660.10">
    <property type="match status" value="1"/>
</dbReference>
<evidence type="ECO:0000259" key="2">
    <source>
        <dbReference type="Pfam" id="PF01593"/>
    </source>
</evidence>
<evidence type="ECO:0000313" key="3">
    <source>
        <dbReference type="EMBL" id="KEP44883.1"/>
    </source>
</evidence>
<organism evidence="3 4">
    <name type="scientific">Rhizoctonia solani 123E</name>
    <dbReference type="NCBI Taxonomy" id="1423351"/>
    <lineage>
        <taxon>Eukaryota</taxon>
        <taxon>Fungi</taxon>
        <taxon>Dikarya</taxon>
        <taxon>Basidiomycota</taxon>
        <taxon>Agaricomycotina</taxon>
        <taxon>Agaricomycetes</taxon>
        <taxon>Cantharellales</taxon>
        <taxon>Ceratobasidiaceae</taxon>
        <taxon>Rhizoctonia</taxon>
    </lineage>
</organism>
<feature type="region of interest" description="Disordered" evidence="1">
    <location>
        <begin position="59"/>
        <end position="106"/>
    </location>
</feature>
<dbReference type="InterPro" id="IPR050281">
    <property type="entry name" value="Flavin_monoamine_oxidase"/>
</dbReference>
<feature type="domain" description="Amine oxidase" evidence="2">
    <location>
        <begin position="216"/>
        <end position="455"/>
    </location>
</feature>
<dbReference type="OrthoDB" id="7777654at2759"/>
<dbReference type="Gene3D" id="1.10.10.1620">
    <property type="match status" value="1"/>
</dbReference>
<dbReference type="PANTHER" id="PTHR10742">
    <property type="entry name" value="FLAVIN MONOAMINE OXIDASE"/>
    <property type="match status" value="1"/>
</dbReference>
<proteinExistence type="predicted"/>
<feature type="region of interest" description="Disordered" evidence="1">
    <location>
        <begin position="118"/>
        <end position="144"/>
    </location>
</feature>
<dbReference type="GO" id="GO:0009063">
    <property type="term" value="P:amino acid catabolic process"/>
    <property type="evidence" value="ECO:0007669"/>
    <property type="project" value="TreeGrafter"/>
</dbReference>
<dbReference type="STRING" id="1423351.A0A074RJJ5"/>
<sequence length="522" mass="57099">MSIKYSPTANSGLPQGPLPNDVVNWCETFDKSTGWYDRALSETVLESIAFGWQPDLDPPSAESIAFAQQPGPDPLAAEPVAPGRQTGPVPPAAKSTALGRQTGRQTGPVFLAAKSTALRRQTGPVPPAAEPVAPGRQTGPVPPAAEPVAPGRQTGPVFLAAKSTASDRQPGQVLSAADVEWSCIDGGVQQIAECMKNYIISCNPYDPDNPYDPNNPDVIMYNSKVTSIKLNDDSTMDVTTDSASKPHKFSHVISTLPLPVLRMIDLTEAKLSPMQSNALRELTYGPSTKVGMQFKTAWWTKIKDLDIVGGQSYTDRPIRTIVYPSFGDVQKGKTTTLIASYCWTDDADRLGTTMGKDDKILRERVLGDLAAIHNLEIDFLRDQLIGFHAWSWSHDPLTMGAFAFFGPAKYENLYTSLNTFAADGHLHFAGEAISVRHAWVEGALDSAWRAVAEMLTDPRNPWGDKLEKFYENWGINPEWVNTAIGKDQLPVLEDGKFDRQDDLILKHMVLTYPDLFKTSAKA</sequence>
<reference evidence="3 4" key="1">
    <citation type="submission" date="2013-12" db="EMBL/GenBank/DDBJ databases">
        <authorList>
            <person name="Cubeta M."/>
            <person name="Pakala S."/>
            <person name="Fedorova N."/>
            <person name="Thomas E."/>
            <person name="Dean R."/>
            <person name="Jabaji S."/>
            <person name="Neate S."/>
            <person name="Toda T."/>
            <person name="Tavantzis S."/>
            <person name="Vilgalys R."/>
            <person name="Bharathan N."/>
            <person name="Pakala S."/>
            <person name="Losada L.S."/>
            <person name="Zafar N."/>
            <person name="Nierman W."/>
        </authorList>
    </citation>
    <scope>NUCLEOTIDE SEQUENCE [LARGE SCALE GENOMIC DNA]</scope>
    <source>
        <strain evidence="3 4">123E</strain>
    </source>
</reference>
<evidence type="ECO:0000256" key="1">
    <source>
        <dbReference type="SAM" id="MobiDB-lite"/>
    </source>
</evidence>
<dbReference type="AlphaFoldDB" id="A0A074RJJ5"/>
<dbReference type="PANTHER" id="PTHR10742:SF342">
    <property type="entry name" value="AMINE OXIDASE"/>
    <property type="match status" value="1"/>
</dbReference>
<keyword evidence="4" id="KW-1185">Reference proteome</keyword>
<dbReference type="Proteomes" id="UP000027456">
    <property type="component" value="Unassembled WGS sequence"/>
</dbReference>
<dbReference type="Pfam" id="PF01593">
    <property type="entry name" value="Amino_oxidase"/>
    <property type="match status" value="1"/>
</dbReference>
<dbReference type="InterPro" id="IPR002937">
    <property type="entry name" value="Amino_oxidase"/>
</dbReference>
<dbReference type="SUPFAM" id="SSF54373">
    <property type="entry name" value="FAD-linked reductases, C-terminal domain"/>
    <property type="match status" value="1"/>
</dbReference>
<name>A0A074RJJ5_9AGAM</name>
<gene>
    <name evidence="3" type="ORF">V565_356730</name>
</gene>
<comment type="caution">
    <text evidence="3">The sequence shown here is derived from an EMBL/GenBank/DDBJ whole genome shotgun (WGS) entry which is preliminary data.</text>
</comment>
<dbReference type="HOGENOM" id="CLU_521894_0_0_1"/>
<dbReference type="GO" id="GO:0001716">
    <property type="term" value="F:L-amino-acid oxidase activity"/>
    <property type="evidence" value="ECO:0007669"/>
    <property type="project" value="TreeGrafter"/>
</dbReference>
<dbReference type="SUPFAM" id="SSF51905">
    <property type="entry name" value="FAD/NAD(P)-binding domain"/>
    <property type="match status" value="1"/>
</dbReference>
<accession>A0A074RJJ5</accession>